<evidence type="ECO:0000313" key="2">
    <source>
        <dbReference type="Proteomes" id="UP001060215"/>
    </source>
</evidence>
<keyword evidence="2" id="KW-1185">Reference proteome</keyword>
<evidence type="ECO:0000313" key="1">
    <source>
        <dbReference type="EMBL" id="KAI8021562.1"/>
    </source>
</evidence>
<comment type="caution">
    <text evidence="1">The sequence shown here is derived from an EMBL/GenBank/DDBJ whole genome shotgun (WGS) entry which is preliminary data.</text>
</comment>
<organism evidence="1 2">
    <name type="scientific">Camellia lanceoleosa</name>
    <dbReference type="NCBI Taxonomy" id="1840588"/>
    <lineage>
        <taxon>Eukaryota</taxon>
        <taxon>Viridiplantae</taxon>
        <taxon>Streptophyta</taxon>
        <taxon>Embryophyta</taxon>
        <taxon>Tracheophyta</taxon>
        <taxon>Spermatophyta</taxon>
        <taxon>Magnoliopsida</taxon>
        <taxon>eudicotyledons</taxon>
        <taxon>Gunneridae</taxon>
        <taxon>Pentapetalae</taxon>
        <taxon>asterids</taxon>
        <taxon>Ericales</taxon>
        <taxon>Theaceae</taxon>
        <taxon>Camellia</taxon>
    </lineage>
</organism>
<protein>
    <submittedName>
        <fullName evidence="1">Ankyrin-3</fullName>
    </submittedName>
</protein>
<dbReference type="EMBL" id="CM045763">
    <property type="protein sequence ID" value="KAI8021562.1"/>
    <property type="molecule type" value="Genomic_DNA"/>
</dbReference>
<sequence>MALSARITKGQETVLHIAVGARQTKFVEELVKLMDMRDLELQNKHDNTTLCFVAALGNTRIVEVIIEKNSNLPTMWGNKGLTAIHMAALLGHRDMVLFLYSVTKVEDLTKEDFIGLLVATISSDLCRSSQLDCRSELAIEQDSNGEIALHVLARKCSAFYSKNGLGVWHRFIYPC</sequence>
<name>A0ACC0I851_9ERIC</name>
<gene>
    <name evidence="1" type="ORF">LOK49_LG03G01649</name>
</gene>
<proteinExistence type="predicted"/>
<reference evidence="1 2" key="1">
    <citation type="journal article" date="2022" name="Plant J.">
        <title>Chromosome-level genome of Camellia lanceoleosa provides a valuable resource for understanding genome evolution and self-incompatibility.</title>
        <authorList>
            <person name="Gong W."/>
            <person name="Xiao S."/>
            <person name="Wang L."/>
            <person name="Liao Z."/>
            <person name="Chang Y."/>
            <person name="Mo W."/>
            <person name="Hu G."/>
            <person name="Li W."/>
            <person name="Zhao G."/>
            <person name="Zhu H."/>
            <person name="Hu X."/>
            <person name="Ji K."/>
            <person name="Xiang X."/>
            <person name="Song Q."/>
            <person name="Yuan D."/>
            <person name="Jin S."/>
            <person name="Zhang L."/>
        </authorList>
    </citation>
    <scope>NUCLEOTIDE SEQUENCE [LARGE SCALE GENOMIC DNA]</scope>
    <source>
        <strain evidence="1">SQ_2022a</strain>
    </source>
</reference>
<dbReference type="Proteomes" id="UP001060215">
    <property type="component" value="Chromosome 6"/>
</dbReference>
<accession>A0ACC0I851</accession>